<name>A0A662ZIA1_9GAMM</name>
<dbReference type="Proteomes" id="UP000243745">
    <property type="component" value="Unassembled WGS sequence"/>
</dbReference>
<keyword evidence="2" id="KW-1185">Reference proteome</keyword>
<accession>A0A662ZIA1</accession>
<protein>
    <recommendedName>
        <fullName evidence="3">CHC2 zinc finger</fullName>
    </recommendedName>
</protein>
<sequence length="527" mass="60608">MDREETKQKLKGFLVQYLLKYKGINSNDYFSCLNPDHQNSGKSMHFNPKDNTIHCYGCGCTYDIFSLIGIDFNLPHFQDQLDKACELFLDTRKINNPKITPNEITNMSDRGTKIVDYTSFFRICAKQAQATDYFHEAGITDETVSRFNLGYDPEFSIGNNQQIKAMIIPNGPYGFWAVNTETDPDDDCLFYYGKDALFCPHINDNIDDVFITDNIIDTLYMCQSGVCSMVISNEIQLNEFVYLLSQQVKKRNYYITAESDNRITGLIIRELINYEQPNHLIDLAYPAKSVSELIMACPDKFTDRIRNIKKLLGITPRKLLARKTYDLISDETSFCEIYYSKGVYGISTDVLTKRKLLSNWIIDSSEDTDFIYHTCISEWNILSVELDARTTDISKSYYSLLPKIGLSENTGNPDADAGNLLTVFASKKIRRQEGSVLVINLQNCSVEYIKKLVNRLMTELRNYNHSIIFFCQEDNRSLIEEFCWQTFTVKPDIDPDSNDDDDFSSHDYRVVANNAVSGKIHFYTTLE</sequence>
<dbReference type="SUPFAM" id="SSF57783">
    <property type="entry name" value="Zinc beta-ribbon"/>
    <property type="match status" value="1"/>
</dbReference>
<evidence type="ECO:0000313" key="1">
    <source>
        <dbReference type="EMBL" id="SFP47519.1"/>
    </source>
</evidence>
<evidence type="ECO:0000313" key="2">
    <source>
        <dbReference type="Proteomes" id="UP000243745"/>
    </source>
</evidence>
<evidence type="ECO:0008006" key="3">
    <source>
        <dbReference type="Google" id="ProtNLM"/>
    </source>
</evidence>
<proteinExistence type="predicted"/>
<dbReference type="EMBL" id="FOXF01000027">
    <property type="protein sequence ID" value="SFP47519.1"/>
    <property type="molecule type" value="Genomic_DNA"/>
</dbReference>
<dbReference type="InterPro" id="IPR036977">
    <property type="entry name" value="DNA_primase_Znf_CHC2"/>
</dbReference>
<gene>
    <name evidence="1" type="ORF">SAMN02910344_01482</name>
</gene>
<dbReference type="AlphaFoldDB" id="A0A662ZIA1"/>
<dbReference type="GO" id="GO:0008270">
    <property type="term" value="F:zinc ion binding"/>
    <property type="evidence" value="ECO:0007669"/>
    <property type="project" value="InterPro"/>
</dbReference>
<dbReference type="GO" id="GO:0006260">
    <property type="term" value="P:DNA replication"/>
    <property type="evidence" value="ECO:0007669"/>
    <property type="project" value="InterPro"/>
</dbReference>
<dbReference type="Gene3D" id="3.90.580.10">
    <property type="entry name" value="Zinc finger, CHC2-type domain"/>
    <property type="match status" value="1"/>
</dbReference>
<organism evidence="1 2">
    <name type="scientific">Ruminobacter amylophilus</name>
    <dbReference type="NCBI Taxonomy" id="867"/>
    <lineage>
        <taxon>Bacteria</taxon>
        <taxon>Pseudomonadati</taxon>
        <taxon>Pseudomonadota</taxon>
        <taxon>Gammaproteobacteria</taxon>
        <taxon>Aeromonadales</taxon>
        <taxon>Succinivibrionaceae</taxon>
        <taxon>Ruminobacter</taxon>
    </lineage>
</organism>
<reference evidence="1 2" key="1">
    <citation type="submission" date="2016-10" db="EMBL/GenBank/DDBJ databases">
        <authorList>
            <person name="Varghese N."/>
            <person name="Submissions S."/>
        </authorList>
    </citation>
    <scope>NUCLEOTIDE SEQUENCE [LARGE SCALE GENOMIC DNA]</scope>
    <source>
        <strain evidence="1 2">DSM 1361</strain>
    </source>
</reference>
<dbReference type="GO" id="GO:0003677">
    <property type="term" value="F:DNA binding"/>
    <property type="evidence" value="ECO:0007669"/>
    <property type="project" value="InterPro"/>
</dbReference>